<reference evidence="7 10" key="1">
    <citation type="submission" date="2019-10" db="EMBL/GenBank/DDBJ databases">
        <title>Comparative genomics of sulfur disproportionating microorganisms.</title>
        <authorList>
            <person name="Ward L.M."/>
            <person name="Bertran E."/>
            <person name="Johnston D."/>
        </authorList>
    </citation>
    <scope>NUCLEOTIDE SEQUENCE [LARGE SCALE GENOMIC DNA]</scope>
    <source>
        <strain evidence="7 10">DSM 3772</strain>
    </source>
</reference>
<dbReference type="EMBL" id="CP045482">
    <property type="protein sequence ID" value="QGR21333.1"/>
    <property type="molecule type" value="Genomic_DNA"/>
</dbReference>
<dbReference type="PANTHER" id="PTHR42770:SF11">
    <property type="entry name" value="INNER MEMBRANE TRANSPORT PROTEIN YBAT"/>
    <property type="match status" value="1"/>
</dbReference>
<evidence type="ECO:0000256" key="4">
    <source>
        <dbReference type="ARBA" id="ARBA00023136"/>
    </source>
</evidence>
<evidence type="ECO:0000313" key="8">
    <source>
        <dbReference type="EMBL" id="QGR21333.1"/>
    </source>
</evidence>
<evidence type="ECO:0000313" key="9">
    <source>
        <dbReference type="Proteomes" id="UP000426328"/>
    </source>
</evidence>
<feature type="transmembrane region" description="Helical" evidence="5">
    <location>
        <begin position="101"/>
        <end position="123"/>
    </location>
</feature>
<evidence type="ECO:0000256" key="2">
    <source>
        <dbReference type="ARBA" id="ARBA00022692"/>
    </source>
</evidence>
<dbReference type="InterPro" id="IPR004841">
    <property type="entry name" value="AA-permease/SLC12A_dom"/>
</dbReference>
<comment type="subcellular location">
    <subcellularLocation>
        <location evidence="1">Membrane</location>
        <topology evidence="1">Multi-pass membrane protein</topology>
    </subcellularLocation>
</comment>
<dbReference type="GeneID" id="42778970"/>
<feature type="transmembrane region" description="Helical" evidence="5">
    <location>
        <begin position="347"/>
        <end position="365"/>
    </location>
</feature>
<dbReference type="Proteomes" id="UP000474054">
    <property type="component" value="Unassembled WGS sequence"/>
</dbReference>
<feature type="transmembrane region" description="Helical" evidence="5">
    <location>
        <begin position="385"/>
        <end position="406"/>
    </location>
</feature>
<evidence type="ECO:0000313" key="7">
    <source>
        <dbReference type="EMBL" id="MQL56123.1"/>
    </source>
</evidence>
<feature type="domain" description="Amino acid permease/ SLC12A" evidence="6">
    <location>
        <begin position="24"/>
        <end position="414"/>
    </location>
</feature>
<accession>A0A650CU63</accession>
<evidence type="ECO:0000256" key="5">
    <source>
        <dbReference type="SAM" id="Phobius"/>
    </source>
</evidence>
<keyword evidence="4 5" id="KW-0472">Membrane</keyword>
<gene>
    <name evidence="8" type="ORF">D1866_04495</name>
    <name evidence="7" type="ORF">GFB69_10330</name>
</gene>
<feature type="transmembrane region" description="Helical" evidence="5">
    <location>
        <begin position="164"/>
        <end position="183"/>
    </location>
</feature>
<name>A0A650CU63_ACIAM</name>
<reference evidence="8 9" key="2">
    <citation type="submission" date="2019-10" db="EMBL/GenBank/DDBJ databases">
        <title>Genome Sequences from Six Type Strain Members of the Archaeal Family Sulfolobaceae: Acidianus ambivalens, Acidianus infernus, Metallosphaera prunae, Stygiolobus azoricus, Sulfolobus metallicus, and Sulfurisphaera ohwakuensis.</title>
        <authorList>
            <person name="Counts J.A."/>
            <person name="Kelly R.M."/>
        </authorList>
    </citation>
    <scope>NUCLEOTIDE SEQUENCE [LARGE SCALE GENOMIC DNA]</scope>
    <source>
        <strain evidence="8 9">LEI 10</strain>
    </source>
</reference>
<keyword evidence="2 5" id="KW-0812">Transmembrane</keyword>
<organism evidence="8 9">
    <name type="scientific">Acidianus ambivalens</name>
    <name type="common">Desulfurolobus ambivalens</name>
    <dbReference type="NCBI Taxonomy" id="2283"/>
    <lineage>
        <taxon>Archaea</taxon>
        <taxon>Thermoproteota</taxon>
        <taxon>Thermoprotei</taxon>
        <taxon>Sulfolobales</taxon>
        <taxon>Sulfolobaceae</taxon>
        <taxon>Acidianus</taxon>
    </lineage>
</organism>
<dbReference type="GO" id="GO:0055085">
    <property type="term" value="P:transmembrane transport"/>
    <property type="evidence" value="ECO:0007669"/>
    <property type="project" value="InterPro"/>
</dbReference>
<feature type="transmembrane region" description="Helical" evidence="5">
    <location>
        <begin position="53"/>
        <end position="70"/>
    </location>
</feature>
<dbReference type="KEGG" id="aamb:D1866_04495"/>
<dbReference type="PANTHER" id="PTHR42770">
    <property type="entry name" value="AMINO ACID TRANSPORTER-RELATED"/>
    <property type="match status" value="1"/>
</dbReference>
<feature type="transmembrane region" description="Helical" evidence="5">
    <location>
        <begin position="324"/>
        <end position="341"/>
    </location>
</feature>
<keyword evidence="9" id="KW-1185">Reference proteome</keyword>
<dbReference type="AlphaFoldDB" id="A0A650CU63"/>
<keyword evidence="3 5" id="KW-1133">Transmembrane helix</keyword>
<dbReference type="Proteomes" id="UP000426328">
    <property type="component" value="Chromosome"/>
</dbReference>
<feature type="transmembrane region" description="Helical" evidence="5">
    <location>
        <begin position="23"/>
        <end position="47"/>
    </location>
</feature>
<dbReference type="PIRSF" id="PIRSF006060">
    <property type="entry name" value="AA_transporter"/>
    <property type="match status" value="1"/>
</dbReference>
<dbReference type="Gene3D" id="1.20.1740.10">
    <property type="entry name" value="Amino acid/polyamine transporter I"/>
    <property type="match status" value="1"/>
</dbReference>
<dbReference type="Pfam" id="PF00324">
    <property type="entry name" value="AA_permease"/>
    <property type="match status" value="1"/>
</dbReference>
<dbReference type="EMBL" id="WHYS01000002">
    <property type="protein sequence ID" value="MQL56123.1"/>
    <property type="molecule type" value="Genomic_DNA"/>
</dbReference>
<evidence type="ECO:0000313" key="10">
    <source>
        <dbReference type="Proteomes" id="UP000474054"/>
    </source>
</evidence>
<evidence type="ECO:0000256" key="3">
    <source>
        <dbReference type="ARBA" id="ARBA00022989"/>
    </source>
</evidence>
<dbReference type="RefSeq" id="WP_152942524.1">
    <property type="nucleotide sequence ID" value="NZ_CP045482.1"/>
</dbReference>
<feature type="transmembrane region" description="Helical" evidence="5">
    <location>
        <begin position="135"/>
        <end position="157"/>
    </location>
</feature>
<sequence>MNDQKPVEINKSRAKSKLSTSDLFFLSFGGQAPFISLLTFGTVMISLVGTQGAFAMLIATAVVALNGIVINRLSSRFKRGGGYYTYAYYALTERLGTSTGWVYLAYALSYGGTLLAGGAYVLYSILRMLPFTPSILLNQWLLALIVSGLASGLVIAGVRASAKYAMIMSTAEMIALVSLAIFFLRDSGWHFYNPFTVNLSPSLFEAVVFGLGIPTGYGSIAPLGYDASSKSIGKVAVAVVFYGGLLATFFFYSLGALDFTGNLVQYLLSDFGIVGAVILGFIALNDGTLGGMSYILANSRTLKAMSEDKVFPSILAKDIKGKPLYAEILIAGIFTSAVVALTNFMGLYGVFVILGGLAGIFNLFIHSSADLSLVRITAKRAKKHWWELSIGILATLVSIAVLIYSFTGFSPIMINIFLGWIVLGFFYLEIKEMLSSSSTED</sequence>
<evidence type="ECO:0000259" key="6">
    <source>
        <dbReference type="Pfam" id="PF00324"/>
    </source>
</evidence>
<feature type="transmembrane region" description="Helical" evidence="5">
    <location>
        <begin position="412"/>
        <end position="430"/>
    </location>
</feature>
<proteinExistence type="predicted"/>
<protein>
    <submittedName>
        <fullName evidence="8">Amino acid permease</fullName>
    </submittedName>
</protein>
<feature type="transmembrane region" description="Helical" evidence="5">
    <location>
        <begin position="235"/>
        <end position="257"/>
    </location>
</feature>
<dbReference type="GO" id="GO:0016020">
    <property type="term" value="C:membrane"/>
    <property type="evidence" value="ECO:0007669"/>
    <property type="project" value="UniProtKB-SubCell"/>
</dbReference>
<dbReference type="InterPro" id="IPR050367">
    <property type="entry name" value="APC_superfamily"/>
</dbReference>
<feature type="transmembrane region" description="Helical" evidence="5">
    <location>
        <begin position="203"/>
        <end position="223"/>
    </location>
</feature>
<evidence type="ECO:0000256" key="1">
    <source>
        <dbReference type="ARBA" id="ARBA00004141"/>
    </source>
</evidence>